<protein>
    <recommendedName>
        <fullName evidence="14">CNT family concentrative nucleoside transporter</fullName>
    </recommendedName>
</protein>
<dbReference type="Proteomes" id="UP001161757">
    <property type="component" value="Unassembled WGS sequence"/>
</dbReference>
<organism evidence="12 13">
    <name type="scientific">Exophiala dermatitidis</name>
    <name type="common">Black yeast-like fungus</name>
    <name type="synonym">Wangiella dermatitidis</name>
    <dbReference type="NCBI Taxonomy" id="5970"/>
    <lineage>
        <taxon>Eukaryota</taxon>
        <taxon>Fungi</taxon>
        <taxon>Dikarya</taxon>
        <taxon>Ascomycota</taxon>
        <taxon>Pezizomycotina</taxon>
        <taxon>Eurotiomycetes</taxon>
        <taxon>Chaetothyriomycetidae</taxon>
        <taxon>Chaetothyriales</taxon>
        <taxon>Herpotrichiellaceae</taxon>
        <taxon>Exophiala</taxon>
    </lineage>
</organism>
<dbReference type="InterPro" id="IPR011642">
    <property type="entry name" value="Gate_dom"/>
</dbReference>
<sequence>MSLSPSPLGTKPDGFETENRRHSIDAPAEEGLHRQTHHDLPDHGHNASPQRGVDPNPDLALHYSHEHQHKHLHHGRPSLSGRHDEVLYAEGTTVDDRHTLNKQDPPQDYIKHQLRPSHADEKDFVTMDAEKGAVDPGRIETNVSEEEGKRHRLPRMYSKYKIFVHLFIWLVFTGWWIAGLVLHRHDLGWLKPFLLWLAITLRLIFFWAPITIVTKPMHFVWNNTGVRVYNMIPGKLRTPLAALVTIAVMLVGSFVSKESADNTRGNRAISLLGLAIMIALLWITSRDRRRIQWHTVIGGMLTQFVIAVFVLRTQAGYDIFNFISELARDLLGFADQGTSFLTAESVVNLGWFLTGVVPPIIFFVALVQLLYYLGILQWFIGKFAVFFFWSLRVSGAEAVVAAASPFIGQGESAMLIRPFVPHLTLAEIHQVMTSGFATIAGSVLVAYIGLGLNPQALVSSCIMSIPASLAVSKMRYPETEETITSGRVVVPDDDEHKATNALHAFANGAWLGIKIAGMIIATLLCIIALIGLINGLLGWWGRYLDITQDGKPYLTLQLLLGYICYPVAFLLGVPRADLLRVGQLIGIKVIANEFVAYNSLTSEQQYIDMSPRSRLIATYALCGFGNFGSLGTQIGVLSQISPSRSGDVSRVALSALFSGVLSTLTSASIAGLLITDQATLAQQT</sequence>
<keyword evidence="6 8" id="KW-0472">Membrane</keyword>
<evidence type="ECO:0000256" key="5">
    <source>
        <dbReference type="ARBA" id="ARBA00022989"/>
    </source>
</evidence>
<dbReference type="PANTHER" id="PTHR10590:SF4">
    <property type="entry name" value="SOLUTE CARRIER FAMILY 28 MEMBER 3"/>
    <property type="match status" value="1"/>
</dbReference>
<feature type="transmembrane region" description="Helical" evidence="8">
    <location>
        <begin position="349"/>
        <end position="373"/>
    </location>
</feature>
<name>A0AAN6EW92_EXODE</name>
<dbReference type="GO" id="GO:0015293">
    <property type="term" value="F:symporter activity"/>
    <property type="evidence" value="ECO:0007669"/>
    <property type="project" value="TreeGrafter"/>
</dbReference>
<feature type="transmembrane region" description="Helical" evidence="8">
    <location>
        <begin position="193"/>
        <end position="215"/>
    </location>
</feature>
<keyword evidence="5 8" id="KW-1133">Transmembrane helix</keyword>
<evidence type="ECO:0000256" key="8">
    <source>
        <dbReference type="SAM" id="Phobius"/>
    </source>
</evidence>
<feature type="domain" description="Concentrative nucleoside transporter C-terminal" evidence="10">
    <location>
        <begin position="457"/>
        <end position="671"/>
    </location>
</feature>
<feature type="domain" description="Nucleoside transporter/FeoB GTPase Gate" evidence="11">
    <location>
        <begin position="354"/>
        <end position="450"/>
    </location>
</feature>
<dbReference type="Pfam" id="PF01773">
    <property type="entry name" value="Nucleos_tra2_N"/>
    <property type="match status" value="1"/>
</dbReference>
<dbReference type="Pfam" id="PF07662">
    <property type="entry name" value="Nucleos_tra2_C"/>
    <property type="match status" value="1"/>
</dbReference>
<dbReference type="InterPro" id="IPR008276">
    <property type="entry name" value="C_nuclsd_transpt"/>
</dbReference>
<dbReference type="AlphaFoldDB" id="A0AAN6EW92"/>
<evidence type="ECO:0000256" key="7">
    <source>
        <dbReference type="SAM" id="MobiDB-lite"/>
    </source>
</evidence>
<evidence type="ECO:0000256" key="6">
    <source>
        <dbReference type="ARBA" id="ARBA00023136"/>
    </source>
</evidence>
<feature type="transmembrane region" description="Helical" evidence="8">
    <location>
        <begin position="428"/>
        <end position="450"/>
    </location>
</feature>
<feature type="transmembrane region" description="Helical" evidence="8">
    <location>
        <begin position="291"/>
        <end position="311"/>
    </location>
</feature>
<dbReference type="EMBL" id="JAJGCB010000005">
    <property type="protein sequence ID" value="KAJ8992478.1"/>
    <property type="molecule type" value="Genomic_DNA"/>
</dbReference>
<feature type="transmembrane region" description="Helical" evidence="8">
    <location>
        <begin position="267"/>
        <end position="284"/>
    </location>
</feature>
<keyword evidence="3" id="KW-1003">Cell membrane</keyword>
<feature type="domain" description="Concentrative nucleoside transporter N-terminal" evidence="9">
    <location>
        <begin position="272"/>
        <end position="342"/>
    </location>
</feature>
<evidence type="ECO:0000256" key="2">
    <source>
        <dbReference type="ARBA" id="ARBA00009033"/>
    </source>
</evidence>
<dbReference type="InterPro" id="IPR002668">
    <property type="entry name" value="CNT_N_dom"/>
</dbReference>
<comment type="similarity">
    <text evidence="2">Belongs to the concentrative nucleoside transporter (CNT) (TC 2.A.41) family.</text>
</comment>
<dbReference type="InterPro" id="IPR011657">
    <property type="entry name" value="CNT_C_dom"/>
</dbReference>
<dbReference type="GO" id="GO:0005886">
    <property type="term" value="C:plasma membrane"/>
    <property type="evidence" value="ECO:0007669"/>
    <property type="project" value="UniProtKB-SubCell"/>
</dbReference>
<feature type="compositionally biased region" description="Basic and acidic residues" evidence="7">
    <location>
        <begin position="13"/>
        <end position="45"/>
    </location>
</feature>
<dbReference type="GO" id="GO:0005337">
    <property type="term" value="F:nucleoside transmembrane transporter activity"/>
    <property type="evidence" value="ECO:0007669"/>
    <property type="project" value="InterPro"/>
</dbReference>
<evidence type="ECO:0000256" key="4">
    <source>
        <dbReference type="ARBA" id="ARBA00022692"/>
    </source>
</evidence>
<evidence type="ECO:0000256" key="3">
    <source>
        <dbReference type="ARBA" id="ARBA00022475"/>
    </source>
</evidence>
<evidence type="ECO:0008006" key="14">
    <source>
        <dbReference type="Google" id="ProtNLM"/>
    </source>
</evidence>
<reference evidence="12" key="1">
    <citation type="submission" date="2023-01" db="EMBL/GenBank/DDBJ databases">
        <title>Exophiala dermititidis isolated from Cystic Fibrosis Patient.</title>
        <authorList>
            <person name="Kurbessoian T."/>
            <person name="Crocker A."/>
            <person name="Murante D."/>
            <person name="Hogan D.A."/>
            <person name="Stajich J.E."/>
        </authorList>
    </citation>
    <scope>NUCLEOTIDE SEQUENCE</scope>
    <source>
        <strain evidence="12">Ex8</strain>
    </source>
</reference>
<evidence type="ECO:0000313" key="12">
    <source>
        <dbReference type="EMBL" id="KAJ8992478.1"/>
    </source>
</evidence>
<feature type="transmembrane region" description="Helical" evidence="8">
    <location>
        <begin position="616"/>
        <end position="640"/>
    </location>
</feature>
<dbReference type="PANTHER" id="PTHR10590">
    <property type="entry name" value="SODIUM/NUCLEOSIDE COTRANSPORTER"/>
    <property type="match status" value="1"/>
</dbReference>
<comment type="caution">
    <text evidence="12">The sequence shown here is derived from an EMBL/GenBank/DDBJ whole genome shotgun (WGS) entry which is preliminary data.</text>
</comment>
<gene>
    <name evidence="12" type="ORF">HRR80_003580</name>
</gene>
<feature type="transmembrane region" description="Helical" evidence="8">
    <location>
        <begin position="553"/>
        <end position="573"/>
    </location>
</feature>
<dbReference type="Pfam" id="PF07670">
    <property type="entry name" value="Gate"/>
    <property type="match status" value="1"/>
</dbReference>
<feature type="transmembrane region" description="Helical" evidence="8">
    <location>
        <begin position="162"/>
        <end position="181"/>
    </location>
</feature>
<evidence type="ECO:0000259" key="10">
    <source>
        <dbReference type="Pfam" id="PF07662"/>
    </source>
</evidence>
<feature type="transmembrane region" description="Helical" evidence="8">
    <location>
        <begin position="236"/>
        <end position="255"/>
    </location>
</feature>
<proteinExistence type="inferred from homology"/>
<feature type="transmembrane region" description="Helical" evidence="8">
    <location>
        <begin position="652"/>
        <end position="674"/>
    </location>
</feature>
<accession>A0AAN6EW92</accession>
<evidence type="ECO:0000259" key="9">
    <source>
        <dbReference type="Pfam" id="PF01773"/>
    </source>
</evidence>
<evidence type="ECO:0000313" key="13">
    <source>
        <dbReference type="Proteomes" id="UP001161757"/>
    </source>
</evidence>
<evidence type="ECO:0000259" key="11">
    <source>
        <dbReference type="Pfam" id="PF07670"/>
    </source>
</evidence>
<keyword evidence="4 8" id="KW-0812">Transmembrane</keyword>
<feature type="region of interest" description="Disordered" evidence="7">
    <location>
        <begin position="1"/>
        <end position="60"/>
    </location>
</feature>
<evidence type="ECO:0000256" key="1">
    <source>
        <dbReference type="ARBA" id="ARBA00004651"/>
    </source>
</evidence>
<comment type="subcellular location">
    <subcellularLocation>
        <location evidence="1">Cell membrane</location>
        <topology evidence="1">Multi-pass membrane protein</topology>
    </subcellularLocation>
</comment>
<feature type="transmembrane region" description="Helical" evidence="8">
    <location>
        <begin position="515"/>
        <end position="541"/>
    </location>
</feature>